<sequence>MSTIGNLLIHAFAYITPFAMPATLNYFTRFFLNKNITTLSGCEGCENTNMGGARLTAINNLLTKRESGKRSPYDMDSMYKDVHLGQWGLQSLRDQGQVHILDHLPQEHACPQKRE</sequence>
<comment type="caution">
    <text evidence="1">The sequence shown here is derived from an EMBL/GenBank/DDBJ whole genome shotgun (WGS) entry which is preliminary data.</text>
</comment>
<evidence type="ECO:0000313" key="2">
    <source>
        <dbReference type="Proteomes" id="UP001454036"/>
    </source>
</evidence>
<organism evidence="1 2">
    <name type="scientific">Lithospermum erythrorhizon</name>
    <name type="common">Purple gromwell</name>
    <name type="synonym">Lithospermum officinale var. erythrorhizon</name>
    <dbReference type="NCBI Taxonomy" id="34254"/>
    <lineage>
        <taxon>Eukaryota</taxon>
        <taxon>Viridiplantae</taxon>
        <taxon>Streptophyta</taxon>
        <taxon>Embryophyta</taxon>
        <taxon>Tracheophyta</taxon>
        <taxon>Spermatophyta</taxon>
        <taxon>Magnoliopsida</taxon>
        <taxon>eudicotyledons</taxon>
        <taxon>Gunneridae</taxon>
        <taxon>Pentapetalae</taxon>
        <taxon>asterids</taxon>
        <taxon>lamiids</taxon>
        <taxon>Boraginales</taxon>
        <taxon>Boraginaceae</taxon>
        <taxon>Boraginoideae</taxon>
        <taxon>Lithospermeae</taxon>
        <taxon>Lithospermum</taxon>
    </lineage>
</organism>
<accession>A0AAV3RX23</accession>
<gene>
    <name evidence="1" type="ORF">LIER_32777</name>
</gene>
<proteinExistence type="predicted"/>
<name>A0AAV3RX23_LITER</name>
<protein>
    <submittedName>
        <fullName evidence="1">Uncharacterized protein</fullName>
    </submittedName>
</protein>
<dbReference type="AlphaFoldDB" id="A0AAV3RX23"/>
<evidence type="ECO:0000313" key="1">
    <source>
        <dbReference type="EMBL" id="GAA0185489.1"/>
    </source>
</evidence>
<dbReference type="Proteomes" id="UP001454036">
    <property type="component" value="Unassembled WGS sequence"/>
</dbReference>
<dbReference type="EMBL" id="BAABME010012750">
    <property type="protein sequence ID" value="GAA0185489.1"/>
    <property type="molecule type" value="Genomic_DNA"/>
</dbReference>
<keyword evidence="2" id="KW-1185">Reference proteome</keyword>
<reference evidence="1 2" key="1">
    <citation type="submission" date="2024-01" db="EMBL/GenBank/DDBJ databases">
        <title>The complete chloroplast genome sequence of Lithospermum erythrorhizon: insights into the phylogenetic relationship among Boraginaceae species and the maternal lineages of purple gromwells.</title>
        <authorList>
            <person name="Okada T."/>
            <person name="Watanabe K."/>
        </authorList>
    </citation>
    <scope>NUCLEOTIDE SEQUENCE [LARGE SCALE GENOMIC DNA]</scope>
</reference>